<dbReference type="InterPro" id="IPR010879">
    <property type="entry name" value="DUF1508"/>
</dbReference>
<dbReference type="EMBL" id="BAVR01000013">
    <property type="protein sequence ID" value="GAE88083.1"/>
    <property type="molecule type" value="Genomic_DNA"/>
</dbReference>
<feature type="domain" description="DUF1508" evidence="1">
    <location>
        <begin position="13"/>
        <end position="45"/>
    </location>
</feature>
<feature type="domain" description="DUF1508" evidence="1">
    <location>
        <begin position="65"/>
        <end position="101"/>
    </location>
</feature>
<evidence type="ECO:0000259" key="1">
    <source>
        <dbReference type="Pfam" id="PF07411"/>
    </source>
</evidence>
<dbReference type="InterPro" id="IPR036913">
    <property type="entry name" value="YegP-like_sf"/>
</dbReference>
<evidence type="ECO:0000313" key="3">
    <source>
        <dbReference type="Proteomes" id="UP000019109"/>
    </source>
</evidence>
<dbReference type="STRING" id="1294263.JCM21531_1503"/>
<protein>
    <recommendedName>
        <fullName evidence="1">DUF1508 domain-containing protein</fullName>
    </recommendedName>
</protein>
<accession>W4V5K0</accession>
<gene>
    <name evidence="2" type="ORF">JCM21531_1503</name>
</gene>
<comment type="caution">
    <text evidence="2">The sequence shown here is derived from an EMBL/GenBank/DDBJ whole genome shotgun (WGS) entry which is preliminary data.</text>
</comment>
<keyword evidence="3" id="KW-1185">Reference proteome</keyword>
<organism evidence="2 3">
    <name type="scientific">Acetivibrio straminisolvens JCM 21531</name>
    <dbReference type="NCBI Taxonomy" id="1294263"/>
    <lineage>
        <taxon>Bacteria</taxon>
        <taxon>Bacillati</taxon>
        <taxon>Bacillota</taxon>
        <taxon>Clostridia</taxon>
        <taxon>Eubacteriales</taxon>
        <taxon>Oscillospiraceae</taxon>
        <taxon>Acetivibrio</taxon>
    </lineage>
</organism>
<proteinExistence type="predicted"/>
<dbReference type="Gene3D" id="2.30.29.80">
    <property type="match status" value="1"/>
</dbReference>
<reference evidence="2" key="1">
    <citation type="journal article" date="2014" name="Genome Announc.">
        <title>Draft Genome Sequence of Clostridium straminisolvens Strain JCM 21531T, Isolated from a Cellulose-Degrading Bacterial Community.</title>
        <authorList>
            <person name="Yuki M."/>
            <person name="Oshima K."/>
            <person name="Suda W."/>
            <person name="Sakamoto M."/>
            <person name="Kitamura K."/>
            <person name="Iida T."/>
            <person name="Hattori M."/>
            <person name="Ohkuma M."/>
        </authorList>
    </citation>
    <scope>NUCLEOTIDE SEQUENCE [LARGE SCALE GENOMIC DNA]</scope>
    <source>
        <strain evidence="2">JCM 21531</strain>
    </source>
</reference>
<sequence>MSSWVAVVREESTAGSYYFTIHTPEGQLIMKSDSYKERRSAAKGILTLKLALVNKKGSVVISKRNNLYYFNVYAGNGKLLASSVEFDSREQCEKEIETVKKMFQKKGASLDNRKSTRAKSVPLDSKVVDSLYSLDANKRESDRVGFRQWENEEFWFNKNNGIKNNFFAKLMGFDK</sequence>
<dbReference type="AlphaFoldDB" id="W4V5K0"/>
<dbReference type="SUPFAM" id="SSF160113">
    <property type="entry name" value="YegP-like"/>
    <property type="match status" value="2"/>
</dbReference>
<name>W4V5K0_9FIRM</name>
<dbReference type="OrthoDB" id="9802792at2"/>
<dbReference type="RefSeq" id="WP_038288028.1">
    <property type="nucleotide sequence ID" value="NZ_BAVR01000013.1"/>
</dbReference>
<evidence type="ECO:0000313" key="2">
    <source>
        <dbReference type="EMBL" id="GAE88083.1"/>
    </source>
</evidence>
<dbReference type="Pfam" id="PF07411">
    <property type="entry name" value="DUF1508"/>
    <property type="match status" value="2"/>
</dbReference>
<dbReference type="Proteomes" id="UP000019109">
    <property type="component" value="Unassembled WGS sequence"/>
</dbReference>